<dbReference type="InterPro" id="IPR020846">
    <property type="entry name" value="MFS_dom"/>
</dbReference>
<evidence type="ECO:0000256" key="4">
    <source>
        <dbReference type="ARBA" id="ARBA00023136"/>
    </source>
</evidence>
<evidence type="ECO:0000313" key="7">
    <source>
        <dbReference type="EMBL" id="CAG8742603.1"/>
    </source>
</evidence>
<dbReference type="GO" id="GO:0005886">
    <property type="term" value="C:plasma membrane"/>
    <property type="evidence" value="ECO:0007669"/>
    <property type="project" value="TreeGrafter"/>
</dbReference>
<dbReference type="PANTHER" id="PTHR23502:SF5">
    <property type="entry name" value="QUINIDINE RESISTANCE PROTEIN 3"/>
    <property type="match status" value="1"/>
</dbReference>
<feature type="transmembrane region" description="Helical" evidence="5">
    <location>
        <begin position="143"/>
        <end position="167"/>
    </location>
</feature>
<protein>
    <submittedName>
        <fullName evidence="7">11085_t:CDS:1</fullName>
    </submittedName>
</protein>
<reference evidence="7" key="1">
    <citation type="submission" date="2021-06" db="EMBL/GenBank/DDBJ databases">
        <authorList>
            <person name="Kallberg Y."/>
            <person name="Tangrot J."/>
            <person name="Rosling A."/>
        </authorList>
    </citation>
    <scope>NUCLEOTIDE SEQUENCE</scope>
    <source>
        <strain evidence="7">CL551</strain>
    </source>
</reference>
<dbReference type="Gene3D" id="1.20.1250.20">
    <property type="entry name" value="MFS general substrate transporter like domains"/>
    <property type="match status" value="1"/>
</dbReference>
<evidence type="ECO:0000313" key="8">
    <source>
        <dbReference type="Proteomes" id="UP000789342"/>
    </source>
</evidence>
<evidence type="ECO:0000256" key="3">
    <source>
        <dbReference type="ARBA" id="ARBA00022989"/>
    </source>
</evidence>
<feature type="transmembrane region" description="Helical" evidence="5">
    <location>
        <begin position="210"/>
        <end position="229"/>
    </location>
</feature>
<proteinExistence type="predicted"/>
<feature type="transmembrane region" description="Helical" evidence="5">
    <location>
        <begin position="282"/>
        <end position="305"/>
    </location>
</feature>
<gene>
    <name evidence="7" type="ORF">AMORRO_LOCUS14811</name>
</gene>
<keyword evidence="8" id="KW-1185">Reference proteome</keyword>
<feature type="domain" description="Major facilitator superfamily (MFS) profile" evidence="6">
    <location>
        <begin position="30"/>
        <end position="354"/>
    </location>
</feature>
<feature type="transmembrane region" description="Helical" evidence="5">
    <location>
        <begin position="112"/>
        <end position="131"/>
    </location>
</feature>
<evidence type="ECO:0000259" key="6">
    <source>
        <dbReference type="PROSITE" id="PS50850"/>
    </source>
</evidence>
<comment type="subcellular location">
    <subcellularLocation>
        <location evidence="1">Membrane</location>
        <topology evidence="1">Multi-pass membrane protein</topology>
    </subcellularLocation>
</comment>
<dbReference type="PANTHER" id="PTHR23502">
    <property type="entry name" value="MAJOR FACILITATOR SUPERFAMILY"/>
    <property type="match status" value="1"/>
</dbReference>
<keyword evidence="3 5" id="KW-1133">Transmembrane helix</keyword>
<dbReference type="Pfam" id="PF07690">
    <property type="entry name" value="MFS_1"/>
    <property type="match status" value="1"/>
</dbReference>
<evidence type="ECO:0000256" key="2">
    <source>
        <dbReference type="ARBA" id="ARBA00022692"/>
    </source>
</evidence>
<evidence type="ECO:0000256" key="5">
    <source>
        <dbReference type="SAM" id="Phobius"/>
    </source>
</evidence>
<name>A0A9N9ILR0_9GLOM</name>
<feature type="transmembrane region" description="Helical" evidence="5">
    <location>
        <begin position="73"/>
        <end position="92"/>
    </location>
</feature>
<feature type="non-terminal residue" evidence="7">
    <location>
        <position position="1"/>
    </location>
</feature>
<dbReference type="EMBL" id="CAJVPV010031319">
    <property type="protein sequence ID" value="CAG8742603.1"/>
    <property type="molecule type" value="Genomic_DNA"/>
</dbReference>
<organism evidence="7 8">
    <name type="scientific">Acaulospora morrowiae</name>
    <dbReference type="NCBI Taxonomy" id="94023"/>
    <lineage>
        <taxon>Eukaryota</taxon>
        <taxon>Fungi</taxon>
        <taxon>Fungi incertae sedis</taxon>
        <taxon>Mucoromycota</taxon>
        <taxon>Glomeromycotina</taxon>
        <taxon>Glomeromycetes</taxon>
        <taxon>Diversisporales</taxon>
        <taxon>Acaulosporaceae</taxon>
        <taxon>Acaulospora</taxon>
    </lineage>
</organism>
<feature type="transmembrane region" description="Helical" evidence="5">
    <location>
        <begin position="317"/>
        <end position="336"/>
    </location>
</feature>
<dbReference type="InterPro" id="IPR036259">
    <property type="entry name" value="MFS_trans_sf"/>
</dbReference>
<keyword evidence="4 5" id="KW-0472">Membrane</keyword>
<sequence length="354" mass="39321">MEPFPYKNEENDNPFQTSSYYGDQITKDSTLLEIDLSTPVSPTSIQFADIKPRGIEISDEHDPKQWSKTNKSLVLVFNCFGVMLVGLSNSIFYPVIPLIRDELGFTNEVANIIVAIYLCIVGIAQLGWAAYSDDYGTRRRVSLWMLLITRVFQACGISAVLCISAGIINDMYIPTERGFAYGILFSGYLTGHMIGPIIGGLIGFNIGWRWIFCLCSVLSLALLLFTYSLPETFYTPLPSTSTNHPLSHSFDGVPSSSKSKKSPRFFNPLSPLSLFRYPNNTLIIFGMIGFSLISYLQDFLLLNTFVAQRGTLSDESIIIFLVISLGCIAGSLIGGMHSDLKLRKSKSPNDDEIF</sequence>
<dbReference type="GO" id="GO:0022857">
    <property type="term" value="F:transmembrane transporter activity"/>
    <property type="evidence" value="ECO:0007669"/>
    <property type="project" value="InterPro"/>
</dbReference>
<dbReference type="PROSITE" id="PS50850">
    <property type="entry name" value="MFS"/>
    <property type="match status" value="1"/>
</dbReference>
<dbReference type="InterPro" id="IPR011701">
    <property type="entry name" value="MFS"/>
</dbReference>
<feature type="transmembrane region" description="Helical" evidence="5">
    <location>
        <begin position="179"/>
        <end position="203"/>
    </location>
</feature>
<comment type="caution">
    <text evidence="7">The sequence shown here is derived from an EMBL/GenBank/DDBJ whole genome shotgun (WGS) entry which is preliminary data.</text>
</comment>
<evidence type="ECO:0000256" key="1">
    <source>
        <dbReference type="ARBA" id="ARBA00004141"/>
    </source>
</evidence>
<dbReference type="Proteomes" id="UP000789342">
    <property type="component" value="Unassembled WGS sequence"/>
</dbReference>
<dbReference type="OrthoDB" id="440553at2759"/>
<dbReference type="AlphaFoldDB" id="A0A9N9ILR0"/>
<dbReference type="SUPFAM" id="SSF103473">
    <property type="entry name" value="MFS general substrate transporter"/>
    <property type="match status" value="1"/>
</dbReference>
<keyword evidence="2 5" id="KW-0812">Transmembrane</keyword>
<accession>A0A9N9ILR0</accession>